<dbReference type="PANTHER" id="PTHR31247:SF5">
    <property type="entry name" value="DUF4203 DOMAIN-CONTAINING PROTEIN"/>
    <property type="match status" value="1"/>
</dbReference>
<organism evidence="9 10">
    <name type="scientific">Hydra vulgaris</name>
    <name type="common">Hydra</name>
    <name type="synonym">Hydra attenuata</name>
    <dbReference type="NCBI Taxonomy" id="6087"/>
    <lineage>
        <taxon>Eukaryota</taxon>
        <taxon>Metazoa</taxon>
        <taxon>Cnidaria</taxon>
        <taxon>Hydrozoa</taxon>
        <taxon>Hydroidolina</taxon>
        <taxon>Anthoathecata</taxon>
        <taxon>Aplanulata</taxon>
        <taxon>Hydridae</taxon>
        <taxon>Hydra</taxon>
    </lineage>
</organism>
<keyword evidence="5 7" id="KW-0472">Membrane</keyword>
<keyword evidence="4 7" id="KW-1133">Transmembrane helix</keyword>
<dbReference type="RefSeq" id="XP_065661099.1">
    <property type="nucleotide sequence ID" value="XM_065805027.1"/>
</dbReference>
<keyword evidence="3 7" id="KW-0812">Transmembrane</keyword>
<evidence type="ECO:0000256" key="2">
    <source>
        <dbReference type="ARBA" id="ARBA00006244"/>
    </source>
</evidence>
<dbReference type="Proteomes" id="UP001652625">
    <property type="component" value="Chromosome 09"/>
</dbReference>
<evidence type="ECO:0000313" key="10">
    <source>
        <dbReference type="RefSeq" id="XP_065661099.1"/>
    </source>
</evidence>
<evidence type="ECO:0000256" key="6">
    <source>
        <dbReference type="ARBA" id="ARBA00049737"/>
    </source>
</evidence>
<proteinExistence type="inferred from homology"/>
<name>A0ABM4CH97_HYDVU</name>
<feature type="transmembrane region" description="Helical" evidence="7">
    <location>
        <begin position="207"/>
        <end position="228"/>
    </location>
</feature>
<keyword evidence="9" id="KW-1185">Reference proteome</keyword>
<comment type="similarity">
    <text evidence="2">Belongs to the TMEM198 family.</text>
</comment>
<evidence type="ECO:0000256" key="3">
    <source>
        <dbReference type="ARBA" id="ARBA00022692"/>
    </source>
</evidence>
<gene>
    <name evidence="10" type="primary">LOC100208052</name>
</gene>
<feature type="transmembrane region" description="Helical" evidence="7">
    <location>
        <begin position="183"/>
        <end position="201"/>
    </location>
</feature>
<evidence type="ECO:0000256" key="1">
    <source>
        <dbReference type="ARBA" id="ARBA00004141"/>
    </source>
</evidence>
<sequence>MNNFSYIPFRNSSYTEHEISTIARLLGNGSFSTDTNFSAPLTNSSNNTLYDHYLNKSDKNHVLIIECVALAGIYVMLTGYKYIRFALFASGFAIAFALFYVVSPWFIHSKYCCDKEHFEVNHPFLTYDRAHLIISCVVGILFGLLVSWLYRIGIFFLGKCLGALITIVALHTTSLHQYFNSQISITILLTVSGFIFGILTWKFEKPLMILATSFIGCFAALCGVDIFLQSGFSMVVLSIILFLRDAVLVTIKSTKHIEETTLPKLHFKSDKGENETILLMSWLFISFGAAIFQLRVTAANETQGGKLCPCLNCLCPCCQIFDVKKEIK</sequence>
<protein>
    <recommendedName>
        <fullName evidence="6">Transmembrane protein 198</fullName>
    </recommendedName>
</protein>
<comment type="subcellular location">
    <subcellularLocation>
        <location evidence="1">Membrane</location>
        <topology evidence="1">Multi-pass membrane protein</topology>
    </subcellularLocation>
</comment>
<dbReference type="InterPro" id="IPR040236">
    <property type="entry name" value="TMEM198"/>
</dbReference>
<reference evidence="10" key="1">
    <citation type="submission" date="2025-08" db="UniProtKB">
        <authorList>
            <consortium name="RefSeq"/>
        </authorList>
    </citation>
    <scope>IDENTIFICATION</scope>
</reference>
<dbReference type="GeneID" id="100208052"/>
<dbReference type="InterPro" id="IPR025256">
    <property type="entry name" value="TM7S3/TM198-like_dom"/>
</dbReference>
<evidence type="ECO:0000256" key="4">
    <source>
        <dbReference type="ARBA" id="ARBA00022989"/>
    </source>
</evidence>
<feature type="transmembrane region" description="Helical" evidence="7">
    <location>
        <begin position="86"/>
        <end position="107"/>
    </location>
</feature>
<evidence type="ECO:0000259" key="8">
    <source>
        <dbReference type="Pfam" id="PF13886"/>
    </source>
</evidence>
<feature type="transmembrane region" description="Helical" evidence="7">
    <location>
        <begin position="277"/>
        <end position="296"/>
    </location>
</feature>
<feature type="transmembrane region" description="Helical" evidence="7">
    <location>
        <begin position="152"/>
        <end position="171"/>
    </location>
</feature>
<dbReference type="Pfam" id="PF13886">
    <property type="entry name" value="TM7S3_TM198"/>
    <property type="match status" value="1"/>
</dbReference>
<evidence type="ECO:0000313" key="9">
    <source>
        <dbReference type="Proteomes" id="UP001652625"/>
    </source>
</evidence>
<evidence type="ECO:0000256" key="7">
    <source>
        <dbReference type="SAM" id="Phobius"/>
    </source>
</evidence>
<evidence type="ECO:0000256" key="5">
    <source>
        <dbReference type="ARBA" id="ARBA00023136"/>
    </source>
</evidence>
<accession>A0ABM4CH97</accession>
<feature type="transmembrane region" description="Helical" evidence="7">
    <location>
        <begin position="62"/>
        <end position="80"/>
    </location>
</feature>
<feature type="transmembrane region" description="Helical" evidence="7">
    <location>
        <begin position="127"/>
        <end position="146"/>
    </location>
</feature>
<feature type="domain" description="TM7S3/TM198-like" evidence="8">
    <location>
        <begin position="68"/>
        <end position="293"/>
    </location>
</feature>
<dbReference type="PANTHER" id="PTHR31247">
    <property type="entry name" value="TRANSMEMBRANE PROTEIN 198 FAMILY MEMBER"/>
    <property type="match status" value="1"/>
</dbReference>